<dbReference type="OrthoDB" id="509497at2759"/>
<dbReference type="PANTHER" id="PTHR14939:SF5">
    <property type="entry name" value="F-BOX ONLY PROTEIN 22"/>
    <property type="match status" value="1"/>
</dbReference>
<accession>A0A7J8BKE2</accession>
<dbReference type="CDD" id="cd22097">
    <property type="entry name" value="F-box_FBXO22"/>
    <property type="match status" value="1"/>
</dbReference>
<dbReference type="GO" id="GO:0032436">
    <property type="term" value="P:positive regulation of proteasomal ubiquitin-dependent protein catabolic process"/>
    <property type="evidence" value="ECO:0007669"/>
    <property type="project" value="TreeGrafter"/>
</dbReference>
<evidence type="ECO:0000259" key="1">
    <source>
        <dbReference type="SMART" id="SM01204"/>
    </source>
</evidence>
<dbReference type="SMART" id="SM01204">
    <property type="entry name" value="FIST_C"/>
    <property type="match status" value="1"/>
</dbReference>
<gene>
    <name evidence="2" type="ORF">HJG59_005038</name>
</gene>
<dbReference type="FunCoup" id="A0A7J8BKE2">
    <property type="interactions" value="2012"/>
</dbReference>
<dbReference type="InterPro" id="IPR019494">
    <property type="entry name" value="FIST_C"/>
</dbReference>
<dbReference type="Proteomes" id="UP000550707">
    <property type="component" value="Unassembled WGS sequence"/>
</dbReference>
<dbReference type="InParanoid" id="A0A7J8BKE2"/>
<dbReference type="Pfam" id="PF10442">
    <property type="entry name" value="FIST_C"/>
    <property type="match status" value="1"/>
</dbReference>
<organism evidence="2 3">
    <name type="scientific">Molossus molossus</name>
    <name type="common">Pallas' mastiff bat</name>
    <name type="synonym">Vespertilio molossus</name>
    <dbReference type="NCBI Taxonomy" id="27622"/>
    <lineage>
        <taxon>Eukaryota</taxon>
        <taxon>Metazoa</taxon>
        <taxon>Chordata</taxon>
        <taxon>Craniata</taxon>
        <taxon>Vertebrata</taxon>
        <taxon>Euteleostomi</taxon>
        <taxon>Mammalia</taxon>
        <taxon>Eutheria</taxon>
        <taxon>Laurasiatheria</taxon>
        <taxon>Chiroptera</taxon>
        <taxon>Yangochiroptera</taxon>
        <taxon>Molossidae</taxon>
        <taxon>Molossus</taxon>
    </lineage>
</organism>
<dbReference type="SUPFAM" id="SSF81383">
    <property type="entry name" value="F-box domain"/>
    <property type="match status" value="1"/>
</dbReference>
<evidence type="ECO:0000313" key="2">
    <source>
        <dbReference type="EMBL" id="KAF6399198.1"/>
    </source>
</evidence>
<feature type="domain" description="FIST C-domain" evidence="1">
    <location>
        <begin position="231"/>
        <end position="365"/>
    </location>
</feature>
<evidence type="ECO:0000313" key="3">
    <source>
        <dbReference type="Proteomes" id="UP000550707"/>
    </source>
</evidence>
<dbReference type="InterPro" id="IPR036047">
    <property type="entry name" value="F-box-like_dom_sf"/>
</dbReference>
<comment type="caution">
    <text evidence="2">The sequence shown here is derived from an EMBL/GenBank/DDBJ whole genome shotgun (WGS) entry which is preliminary data.</text>
</comment>
<name>A0A7J8BKE2_MOLMO</name>
<keyword evidence="3" id="KW-1185">Reference proteome</keyword>
<protein>
    <submittedName>
        <fullName evidence="2">F-box protein 22</fullName>
    </submittedName>
</protein>
<dbReference type="GO" id="GO:0048742">
    <property type="term" value="P:regulation of skeletal muscle fiber development"/>
    <property type="evidence" value="ECO:0007669"/>
    <property type="project" value="TreeGrafter"/>
</dbReference>
<dbReference type="EMBL" id="JACASF010000024">
    <property type="protein sequence ID" value="KAF6399198.1"/>
    <property type="molecule type" value="Genomic_DNA"/>
</dbReference>
<sequence>MEPVGGGGDRGCSADPGSAFVLSNLAEVVERVLTFLPAKALLRVAGVSRLWRESVRRVLRAQRGVAWISAGPADGGHPQEHCLVRAAARELQNVHILPQTVLYMADSDTFISLEECRGHKRARKRTTMDTAVALEKLFPKQCQVLGIVAPGIVVTPMGSGSNRPQEIEIGESGFALLFPQVEGIKIQPFHFIKDPKNLTLERRQLTEVGLLGNPELRVVLVFGYNCCKVGASSYLQRVVSTFSGLDVVVAGGQVDNLASLTSGRHPLDIDATGVVGLSFSGQRVQGATVLLSEDVGDGQSAEAALQRLKAAGIPERNSVGFMFACVGRGSQYYRAKGNVEADAFRKLFPTVPLFGFFGNGEIGCDRVVTGNLILQKCGEVKGADLFHSYTTVMALVHLGAAK</sequence>
<proteinExistence type="predicted"/>
<dbReference type="PANTHER" id="PTHR14939">
    <property type="entry name" value="F-BOX ONLY PROTEIN 22"/>
    <property type="match status" value="1"/>
</dbReference>
<dbReference type="AlphaFoldDB" id="A0A7J8BKE2"/>
<reference evidence="2 3" key="1">
    <citation type="journal article" date="2020" name="Nature">
        <title>Six reference-quality genomes reveal evolution of bat adaptations.</title>
        <authorList>
            <person name="Jebb D."/>
            <person name="Huang Z."/>
            <person name="Pippel M."/>
            <person name="Hughes G.M."/>
            <person name="Lavrichenko K."/>
            <person name="Devanna P."/>
            <person name="Winkler S."/>
            <person name="Jermiin L.S."/>
            <person name="Skirmuntt E.C."/>
            <person name="Katzourakis A."/>
            <person name="Burkitt-Gray L."/>
            <person name="Ray D.A."/>
            <person name="Sullivan K.A.M."/>
            <person name="Roscito J.G."/>
            <person name="Kirilenko B.M."/>
            <person name="Davalos L.M."/>
            <person name="Corthals A.P."/>
            <person name="Power M.L."/>
            <person name="Jones G."/>
            <person name="Ransome R.D."/>
            <person name="Dechmann D.K.N."/>
            <person name="Locatelli A.G."/>
            <person name="Puechmaille S.J."/>
            <person name="Fedrigo O."/>
            <person name="Jarvis E.D."/>
            <person name="Hiller M."/>
            <person name="Vernes S.C."/>
            <person name="Myers E.W."/>
            <person name="Teeling E.C."/>
        </authorList>
    </citation>
    <scope>NUCLEOTIDE SEQUENCE [LARGE SCALE GENOMIC DNA]</scope>
    <source>
        <strain evidence="2">MMolMol1</strain>
        <tissue evidence="2">Muscle</tissue>
    </source>
</reference>
<dbReference type="GO" id="GO:0000209">
    <property type="term" value="P:protein polyubiquitination"/>
    <property type="evidence" value="ECO:0007669"/>
    <property type="project" value="TreeGrafter"/>
</dbReference>